<name>A0A1F4ZA17_9BACT</name>
<sequence>MIKVDREKLADVCRRHDVIVVYVHGSRVKGYARSDSDTDVAVVVGDKRPLRLNEEIKLIQEVEGTLEAREPDVKVVDIQSDKVFLFNVIRDGVVIYERSLAGRLEFEFRVVRRYYDQKRVREIYSYFLIKQAKDGSFGHRPTNITQALG</sequence>
<dbReference type="Gene3D" id="3.30.460.10">
    <property type="entry name" value="Beta Polymerase, domain 2"/>
    <property type="match status" value="1"/>
</dbReference>
<dbReference type="SUPFAM" id="SSF81301">
    <property type="entry name" value="Nucleotidyltransferase"/>
    <property type="match status" value="1"/>
</dbReference>
<accession>A0A1F4ZA17</accession>
<dbReference type="PANTHER" id="PTHR43852:SF3">
    <property type="entry name" value="NUCLEOTIDYLTRANSFERASE"/>
    <property type="match status" value="1"/>
</dbReference>
<dbReference type="InterPro" id="IPR052930">
    <property type="entry name" value="TA_antitoxin_MntA"/>
</dbReference>
<gene>
    <name evidence="2" type="ORF">A2989_02240</name>
</gene>
<comment type="caution">
    <text evidence="2">The sequence shown here is derived from an EMBL/GenBank/DDBJ whole genome shotgun (WGS) entry which is preliminary data.</text>
</comment>
<dbReference type="EMBL" id="MEXN01000009">
    <property type="protein sequence ID" value="OGD03113.1"/>
    <property type="molecule type" value="Genomic_DNA"/>
</dbReference>
<feature type="domain" description="Polymerase beta nucleotidyltransferase" evidence="1">
    <location>
        <begin position="7"/>
        <end position="99"/>
    </location>
</feature>
<dbReference type="InterPro" id="IPR043519">
    <property type="entry name" value="NT_sf"/>
</dbReference>
<organism evidence="2 3">
    <name type="scientific">Candidatus Amesbacteria bacterium RIFCSPLOWO2_01_FULL_48_25</name>
    <dbReference type="NCBI Taxonomy" id="1797259"/>
    <lineage>
        <taxon>Bacteria</taxon>
        <taxon>Candidatus Amesiibacteriota</taxon>
    </lineage>
</organism>
<evidence type="ECO:0000313" key="3">
    <source>
        <dbReference type="Proteomes" id="UP000177080"/>
    </source>
</evidence>
<dbReference type="CDD" id="cd05403">
    <property type="entry name" value="NT_KNTase_like"/>
    <property type="match status" value="1"/>
</dbReference>
<dbReference type="InterPro" id="IPR041633">
    <property type="entry name" value="Polbeta"/>
</dbReference>
<evidence type="ECO:0000259" key="1">
    <source>
        <dbReference type="Pfam" id="PF18765"/>
    </source>
</evidence>
<proteinExistence type="predicted"/>
<dbReference type="NCBIfam" id="NF047752">
    <property type="entry name" value="MntA_antitoxin"/>
    <property type="match status" value="1"/>
</dbReference>
<dbReference type="AlphaFoldDB" id="A0A1F4ZA17"/>
<reference evidence="2 3" key="1">
    <citation type="journal article" date="2016" name="Nat. Commun.">
        <title>Thousands of microbial genomes shed light on interconnected biogeochemical processes in an aquifer system.</title>
        <authorList>
            <person name="Anantharaman K."/>
            <person name="Brown C.T."/>
            <person name="Hug L.A."/>
            <person name="Sharon I."/>
            <person name="Castelle C.J."/>
            <person name="Probst A.J."/>
            <person name="Thomas B.C."/>
            <person name="Singh A."/>
            <person name="Wilkins M.J."/>
            <person name="Karaoz U."/>
            <person name="Brodie E.L."/>
            <person name="Williams K.H."/>
            <person name="Hubbard S.S."/>
            <person name="Banfield J.F."/>
        </authorList>
    </citation>
    <scope>NUCLEOTIDE SEQUENCE [LARGE SCALE GENOMIC DNA]</scope>
</reference>
<protein>
    <recommendedName>
        <fullName evidence="1">Polymerase beta nucleotidyltransferase domain-containing protein</fullName>
    </recommendedName>
</protein>
<dbReference type="STRING" id="1797259.A2989_02240"/>
<dbReference type="PANTHER" id="PTHR43852">
    <property type="entry name" value="NUCLEOTIDYLTRANSFERASE"/>
    <property type="match status" value="1"/>
</dbReference>
<evidence type="ECO:0000313" key="2">
    <source>
        <dbReference type="EMBL" id="OGD03113.1"/>
    </source>
</evidence>
<dbReference type="Proteomes" id="UP000177080">
    <property type="component" value="Unassembled WGS sequence"/>
</dbReference>
<dbReference type="Pfam" id="PF18765">
    <property type="entry name" value="Polbeta"/>
    <property type="match status" value="1"/>
</dbReference>